<sequence length="401" mass="41689">MSSTSSPLALPEAADSSTGWRVVGAAHALTAVTFGSAYGFSAVFPGLSQEFAASRGEIALVFSISAFVFYSLGAIAGPLADRWSSRIVIAAGLLAMIIGYAGGSQAQSLASLYAWYGAGVGVGIGLSYVPALGAVQSWFILKRSRASGIATAGIGLGTLVLPFAIGRLIPALGWRGCFIGLAFVIAVVGLPAAMLVRKRQDDGNSAQPQTASRPSPITVWRNGHFRLFYVMLLLASFCTFIPYVHIVPAAHDMGLSLESGTILIALIGIGNIFGRFVLAGLGDRIGSVRLLAILTFAVAGSFLLWSVANGMTVLVLFTLTFGISYGGCVGLYPAVAADLFGTRHIGTMLGYLYTAVGVAALLGPTMAGLVFDRTGSYLGPILFSMVAALIAGFLTLRLRRE</sequence>
<feature type="transmembrane region" description="Helical" evidence="4">
    <location>
        <begin position="83"/>
        <end position="101"/>
    </location>
</feature>
<evidence type="ECO:0000256" key="4">
    <source>
        <dbReference type="SAM" id="Phobius"/>
    </source>
</evidence>
<feature type="transmembrane region" description="Helical" evidence="4">
    <location>
        <begin position="227"/>
        <end position="247"/>
    </location>
</feature>
<feature type="transmembrane region" description="Helical" evidence="4">
    <location>
        <begin position="172"/>
        <end position="196"/>
    </location>
</feature>
<dbReference type="InterPro" id="IPR036259">
    <property type="entry name" value="MFS_trans_sf"/>
</dbReference>
<accession>A0A7X0ITT1</accession>
<dbReference type="AlphaFoldDB" id="A0A7X0ITT1"/>
<dbReference type="InterPro" id="IPR020846">
    <property type="entry name" value="MFS_dom"/>
</dbReference>
<feature type="transmembrane region" description="Helical" evidence="4">
    <location>
        <begin position="349"/>
        <end position="371"/>
    </location>
</feature>
<evidence type="ECO:0000256" key="3">
    <source>
        <dbReference type="ARBA" id="ARBA00023136"/>
    </source>
</evidence>
<feature type="transmembrane region" description="Helical" evidence="4">
    <location>
        <begin position="147"/>
        <end position="166"/>
    </location>
</feature>
<dbReference type="PROSITE" id="PS50850">
    <property type="entry name" value="MFS"/>
    <property type="match status" value="1"/>
</dbReference>
<name>A0A7X0ITT1_9HYPH</name>
<keyword evidence="1 4" id="KW-0812">Transmembrane</keyword>
<dbReference type="GO" id="GO:0022857">
    <property type="term" value="F:transmembrane transporter activity"/>
    <property type="evidence" value="ECO:0007669"/>
    <property type="project" value="InterPro"/>
</dbReference>
<dbReference type="RefSeq" id="WP_184705278.1">
    <property type="nucleotide sequence ID" value="NZ_JACHBG010000006.1"/>
</dbReference>
<feature type="domain" description="Major facilitator superfamily (MFS) profile" evidence="5">
    <location>
        <begin position="19"/>
        <end position="401"/>
    </location>
</feature>
<feature type="transmembrane region" description="Helical" evidence="4">
    <location>
        <begin position="290"/>
        <end position="308"/>
    </location>
</feature>
<protein>
    <submittedName>
        <fullName evidence="6">MFS family permease</fullName>
    </submittedName>
</protein>
<reference evidence="6 7" key="1">
    <citation type="submission" date="2020-08" db="EMBL/GenBank/DDBJ databases">
        <title>Genomic Encyclopedia of Type Strains, Phase IV (KMG-V): Genome sequencing to study the core and pangenomes of soil and plant-associated prokaryotes.</title>
        <authorList>
            <person name="Whitman W."/>
        </authorList>
    </citation>
    <scope>NUCLEOTIDE SEQUENCE [LARGE SCALE GENOMIC DNA]</scope>
    <source>
        <strain evidence="6 7">SEMIA 4060</strain>
    </source>
</reference>
<dbReference type="Proteomes" id="UP000565576">
    <property type="component" value="Unassembled WGS sequence"/>
</dbReference>
<feature type="transmembrane region" description="Helical" evidence="4">
    <location>
        <begin position="113"/>
        <end position="135"/>
    </location>
</feature>
<gene>
    <name evidence="6" type="ORF">GGD46_003146</name>
</gene>
<evidence type="ECO:0000313" key="7">
    <source>
        <dbReference type="Proteomes" id="UP000565576"/>
    </source>
</evidence>
<proteinExistence type="predicted"/>
<feature type="transmembrane region" description="Helical" evidence="4">
    <location>
        <begin position="259"/>
        <end position="278"/>
    </location>
</feature>
<organism evidence="6 7">
    <name type="scientific">Rhizobium lusitanum</name>
    <dbReference type="NCBI Taxonomy" id="293958"/>
    <lineage>
        <taxon>Bacteria</taxon>
        <taxon>Pseudomonadati</taxon>
        <taxon>Pseudomonadota</taxon>
        <taxon>Alphaproteobacteria</taxon>
        <taxon>Hyphomicrobiales</taxon>
        <taxon>Rhizobiaceae</taxon>
        <taxon>Rhizobium/Agrobacterium group</taxon>
        <taxon>Rhizobium</taxon>
    </lineage>
</organism>
<keyword evidence="3 4" id="KW-0472">Membrane</keyword>
<evidence type="ECO:0000256" key="1">
    <source>
        <dbReference type="ARBA" id="ARBA00022692"/>
    </source>
</evidence>
<dbReference type="SUPFAM" id="SSF103473">
    <property type="entry name" value="MFS general substrate transporter"/>
    <property type="match status" value="1"/>
</dbReference>
<evidence type="ECO:0000256" key="2">
    <source>
        <dbReference type="ARBA" id="ARBA00022989"/>
    </source>
</evidence>
<evidence type="ECO:0000313" key="6">
    <source>
        <dbReference type="EMBL" id="MBB6485852.1"/>
    </source>
</evidence>
<keyword evidence="2 4" id="KW-1133">Transmembrane helix</keyword>
<dbReference type="PANTHER" id="PTHR11360:SF284">
    <property type="entry name" value="EG:103B4.3 PROTEIN-RELATED"/>
    <property type="match status" value="1"/>
</dbReference>
<comment type="caution">
    <text evidence="6">The sequence shown here is derived from an EMBL/GenBank/DDBJ whole genome shotgun (WGS) entry which is preliminary data.</text>
</comment>
<dbReference type="Pfam" id="PF07690">
    <property type="entry name" value="MFS_1"/>
    <property type="match status" value="1"/>
</dbReference>
<dbReference type="PANTHER" id="PTHR11360">
    <property type="entry name" value="MONOCARBOXYLATE TRANSPORTER"/>
    <property type="match status" value="1"/>
</dbReference>
<evidence type="ECO:0000259" key="5">
    <source>
        <dbReference type="PROSITE" id="PS50850"/>
    </source>
</evidence>
<dbReference type="InterPro" id="IPR011701">
    <property type="entry name" value="MFS"/>
</dbReference>
<feature type="transmembrane region" description="Helical" evidence="4">
    <location>
        <begin position="314"/>
        <end position="337"/>
    </location>
</feature>
<dbReference type="EMBL" id="JACHBG010000006">
    <property type="protein sequence ID" value="MBB6485852.1"/>
    <property type="molecule type" value="Genomic_DNA"/>
</dbReference>
<dbReference type="InterPro" id="IPR050327">
    <property type="entry name" value="Proton-linked_MCT"/>
</dbReference>
<dbReference type="Gene3D" id="1.20.1250.20">
    <property type="entry name" value="MFS general substrate transporter like domains"/>
    <property type="match status" value="1"/>
</dbReference>
<feature type="transmembrane region" description="Helical" evidence="4">
    <location>
        <begin position="58"/>
        <end position="76"/>
    </location>
</feature>
<feature type="transmembrane region" description="Helical" evidence="4">
    <location>
        <begin position="377"/>
        <end position="396"/>
    </location>
</feature>